<dbReference type="GO" id="GO:0140662">
    <property type="term" value="F:ATP-dependent protein folding chaperone"/>
    <property type="evidence" value="ECO:0007669"/>
    <property type="project" value="InterPro"/>
</dbReference>
<proteinExistence type="predicted"/>
<dbReference type="InterPro" id="IPR043129">
    <property type="entry name" value="ATPase_NBD"/>
</dbReference>
<gene>
    <name evidence="4" type="ORF">B7463_g10081</name>
</gene>
<evidence type="ECO:0000313" key="4">
    <source>
        <dbReference type="EMBL" id="RFU26257.1"/>
    </source>
</evidence>
<dbReference type="GO" id="GO:0005524">
    <property type="term" value="F:ATP binding"/>
    <property type="evidence" value="ECO:0007669"/>
    <property type="project" value="UniProtKB-KW"/>
</dbReference>
<dbReference type="Gene3D" id="3.30.420.40">
    <property type="match status" value="2"/>
</dbReference>
<dbReference type="SUPFAM" id="SSF53067">
    <property type="entry name" value="Actin-like ATPase domain"/>
    <property type="match status" value="2"/>
</dbReference>
<dbReference type="CDD" id="cd10170">
    <property type="entry name" value="ASKHA_NBD_HSP70"/>
    <property type="match status" value="1"/>
</dbReference>
<sequence>MEHEKDLNTVLDALTLRENGVSNRSYYQLSMDFGTANSAAVARFVQYISNSHSQNSGETGKYVYHDSFVIDRYPGPENSKTLTEEGRSTVAFQGQHVVDWNCEREDFDDDGVFFFELIKMVFDETEQGRDMKMRVLNQCGSASLTHINMISGYLRKWYEFCVYRIEEITNDPNPKTIQAIFSAPASWTSLAKQELRDAARQAGIKLKEGDIHPEPQAVAAFLLNTDQGLHVEIGDVIIVLDAGGGTSDIALLQIESLNPLQVSQLAPIDGDTLGSVLLDETFEKRLRLKLRNVNYITASNMEKRIRMAVTHFKINSKTKYGIGSSREIFIPFKGLRPDPENNLREGQVFFSRSECSSIFDPIAEGNIDLVVKQLETYRSITKREGKQEKMVKYLFFVGGLSGSPYMKHAIRNAFEVDEILGYRVQVKTPNKDGAIAVAQGALLLSSNKSTIKHIRFPCGYAIVHDEKWNKDDHGKHAEKYRDPRDNCLWAKDRVEVLIQKEDRATYTQATPYVKRSVKCYFDQDIDGPLEFKVPIWRCLNRVPQHADLRAVKETKGITLAYDLHIDLSDAIDAGVLSYNAGGKKGVQPFSEYLRDRPVPLTVWQNTRSAHLPSNLLVELSNHEPSGANEGAITRPRRANINQDCSFDRSDGVDSTASTNGNTAEIATSDTYPTVKTFYRFWYQVVAKYVGSELIFEIEVPPGGKVRGRKTLKLAEQDQGE</sequence>
<evidence type="ECO:0000313" key="5">
    <source>
        <dbReference type="Proteomes" id="UP000258309"/>
    </source>
</evidence>
<dbReference type="STRING" id="5539.A0A3E2GZ11"/>
<dbReference type="Pfam" id="PF00012">
    <property type="entry name" value="HSP70"/>
    <property type="match status" value="1"/>
</dbReference>
<organism evidence="4 5">
    <name type="scientific">Scytalidium lignicola</name>
    <name type="common">Hyphomycete</name>
    <dbReference type="NCBI Taxonomy" id="5539"/>
    <lineage>
        <taxon>Eukaryota</taxon>
        <taxon>Fungi</taxon>
        <taxon>Dikarya</taxon>
        <taxon>Ascomycota</taxon>
        <taxon>Pezizomycotina</taxon>
        <taxon>Leotiomycetes</taxon>
        <taxon>Leotiomycetes incertae sedis</taxon>
        <taxon>Scytalidium</taxon>
    </lineage>
</organism>
<evidence type="ECO:0000256" key="3">
    <source>
        <dbReference type="SAM" id="MobiDB-lite"/>
    </source>
</evidence>
<dbReference type="PRINTS" id="PR00301">
    <property type="entry name" value="HEATSHOCK70"/>
</dbReference>
<keyword evidence="1" id="KW-0547">Nucleotide-binding</keyword>
<dbReference type="PANTHER" id="PTHR14187:SF5">
    <property type="entry name" value="HEAT SHOCK 70 KDA PROTEIN 12A"/>
    <property type="match status" value="1"/>
</dbReference>
<dbReference type="Gene3D" id="3.90.640.10">
    <property type="entry name" value="Actin, Chain A, domain 4"/>
    <property type="match status" value="1"/>
</dbReference>
<dbReference type="Proteomes" id="UP000258309">
    <property type="component" value="Unassembled WGS sequence"/>
</dbReference>
<feature type="non-terminal residue" evidence="4">
    <location>
        <position position="1"/>
    </location>
</feature>
<feature type="non-terminal residue" evidence="4">
    <location>
        <position position="720"/>
    </location>
</feature>
<protein>
    <submittedName>
        <fullName evidence="4">Uncharacterized protein</fullName>
    </submittedName>
</protein>
<name>A0A3E2GZ11_SCYLI</name>
<dbReference type="PANTHER" id="PTHR14187">
    <property type="entry name" value="ALPHA KINASE/ELONGATION FACTOR 2 KINASE"/>
    <property type="match status" value="1"/>
</dbReference>
<accession>A0A3E2GZ11</accession>
<evidence type="ECO:0000256" key="1">
    <source>
        <dbReference type="ARBA" id="ARBA00022741"/>
    </source>
</evidence>
<feature type="region of interest" description="Disordered" evidence="3">
    <location>
        <begin position="642"/>
        <end position="662"/>
    </location>
</feature>
<comment type="caution">
    <text evidence="4">The sequence shown here is derived from an EMBL/GenBank/DDBJ whole genome shotgun (WGS) entry which is preliminary data.</text>
</comment>
<evidence type="ECO:0000256" key="2">
    <source>
        <dbReference type="ARBA" id="ARBA00022840"/>
    </source>
</evidence>
<keyword evidence="2" id="KW-0067">ATP-binding</keyword>
<dbReference type="InterPro" id="IPR013126">
    <property type="entry name" value="Hsp_70_fam"/>
</dbReference>
<reference evidence="4 5" key="1">
    <citation type="submission" date="2018-05" db="EMBL/GenBank/DDBJ databases">
        <title>Draft genome sequence of Scytalidium lignicola DSM 105466, a ubiquitous saprotrophic fungus.</title>
        <authorList>
            <person name="Buettner E."/>
            <person name="Gebauer A.M."/>
            <person name="Hofrichter M."/>
            <person name="Liers C."/>
            <person name="Kellner H."/>
        </authorList>
    </citation>
    <scope>NUCLEOTIDE SEQUENCE [LARGE SCALE GENOMIC DNA]</scope>
    <source>
        <strain evidence="4 5">DSM 105466</strain>
    </source>
</reference>
<keyword evidence="5" id="KW-1185">Reference proteome</keyword>
<dbReference type="OrthoDB" id="2394218at2759"/>
<dbReference type="EMBL" id="NCSJ02000273">
    <property type="protein sequence ID" value="RFU26257.1"/>
    <property type="molecule type" value="Genomic_DNA"/>
</dbReference>
<dbReference type="AlphaFoldDB" id="A0A3E2GZ11"/>
<feature type="compositionally biased region" description="Polar residues" evidence="3">
    <location>
        <begin position="652"/>
        <end position="662"/>
    </location>
</feature>